<keyword evidence="1" id="KW-0472">Membrane</keyword>
<evidence type="ECO:0000313" key="2">
    <source>
        <dbReference type="EMBL" id="SFA76416.1"/>
    </source>
</evidence>
<keyword evidence="1" id="KW-0812">Transmembrane</keyword>
<sequence length="53" mass="6151">MLDEFAESIPAELTLRQRIKLHREHKFYEFCRDMAIVALLICSVFIFGGYASA</sequence>
<evidence type="ECO:0000256" key="1">
    <source>
        <dbReference type="SAM" id="Phobius"/>
    </source>
</evidence>
<gene>
    <name evidence="2" type="ORF">SAMN05216587_101670</name>
</gene>
<dbReference type="EMBL" id="FOJX01000001">
    <property type="protein sequence ID" value="SFA76416.1"/>
    <property type="molecule type" value="Genomic_DNA"/>
</dbReference>
<name>A0A1I0VLF7_SELRU</name>
<protein>
    <submittedName>
        <fullName evidence="2">Uncharacterized protein</fullName>
    </submittedName>
</protein>
<dbReference type="RefSeq" id="WP_177188172.1">
    <property type="nucleotide sequence ID" value="NZ_FOJX01000001.1"/>
</dbReference>
<evidence type="ECO:0000313" key="3">
    <source>
        <dbReference type="Proteomes" id="UP000183843"/>
    </source>
</evidence>
<feature type="transmembrane region" description="Helical" evidence="1">
    <location>
        <begin position="30"/>
        <end position="51"/>
    </location>
</feature>
<accession>A0A1I0VLF7</accession>
<proteinExistence type="predicted"/>
<reference evidence="2 3" key="1">
    <citation type="submission" date="2016-10" db="EMBL/GenBank/DDBJ databases">
        <authorList>
            <person name="de Groot N.N."/>
        </authorList>
    </citation>
    <scope>NUCLEOTIDE SEQUENCE [LARGE SCALE GENOMIC DNA]</scope>
    <source>
        <strain evidence="2 3">L14</strain>
    </source>
</reference>
<dbReference type="AlphaFoldDB" id="A0A1I0VLF7"/>
<keyword evidence="1" id="KW-1133">Transmembrane helix</keyword>
<organism evidence="2 3">
    <name type="scientific">Selenomonas ruminantium</name>
    <dbReference type="NCBI Taxonomy" id="971"/>
    <lineage>
        <taxon>Bacteria</taxon>
        <taxon>Bacillati</taxon>
        <taxon>Bacillota</taxon>
        <taxon>Negativicutes</taxon>
        <taxon>Selenomonadales</taxon>
        <taxon>Selenomonadaceae</taxon>
        <taxon>Selenomonas</taxon>
    </lineage>
</organism>
<dbReference type="Proteomes" id="UP000183843">
    <property type="component" value="Unassembled WGS sequence"/>
</dbReference>